<accession>A0A0G4P960</accession>
<protein>
    <submittedName>
        <fullName evidence="1">Str. FM013</fullName>
    </submittedName>
</protein>
<dbReference type="Proteomes" id="UP000053732">
    <property type="component" value="Unassembled WGS sequence"/>
</dbReference>
<name>A0A0G4P960_PENC3</name>
<organism evidence="1 2">
    <name type="scientific">Penicillium camemberti (strain FM 013)</name>
    <dbReference type="NCBI Taxonomy" id="1429867"/>
    <lineage>
        <taxon>Eukaryota</taxon>
        <taxon>Fungi</taxon>
        <taxon>Dikarya</taxon>
        <taxon>Ascomycota</taxon>
        <taxon>Pezizomycotina</taxon>
        <taxon>Eurotiomycetes</taxon>
        <taxon>Eurotiomycetidae</taxon>
        <taxon>Eurotiales</taxon>
        <taxon>Aspergillaceae</taxon>
        <taxon>Penicillium</taxon>
    </lineage>
</organism>
<evidence type="ECO:0000313" key="2">
    <source>
        <dbReference type="Proteomes" id="UP000053732"/>
    </source>
</evidence>
<dbReference type="AlphaFoldDB" id="A0A0G4P960"/>
<evidence type="ECO:0000313" key="1">
    <source>
        <dbReference type="EMBL" id="CRL22840.1"/>
    </source>
</evidence>
<proteinExistence type="predicted"/>
<gene>
    <name evidence="1" type="ORF">PCAMFM013_S008g000269</name>
</gene>
<keyword evidence="2" id="KW-1185">Reference proteome</keyword>
<sequence length="393" mass="45371">MESAKSERRGDWGKARSWLRLMENKMKSGRLVEALEKKKTIQGKHNRGVQEDVVTALFVDRDWVKACSLVSEMIGNIPKSFASLSECNEALVRGDFHGARRVLDVHPSPLRGALRPLVDLAEAIHNDDQERVTSISLFLDTYSDQSQRIFLHPSNGASSEKCDDHFGAVGSLPSQIDNSTHLEAQIREAELRGDWSQAMDLLLRIPEKTTYRRLLRRLNAGRSAQNEIDEDLERQAKKAELNGDWAKARSFLSRIKGDFGEFPLAALAYSEARLNRNDEHVQLLVELQRKYPDPRLIQVELDHFLQFLEHAELNGPPARAEVLRNSFVFQRMVETGIIWNKPHDFRKVFEMMAEDIRDAHDRLWYKLPHRNPRYRTHLRILTQKGDMVEELHI</sequence>
<reference evidence="1 2" key="1">
    <citation type="journal article" date="2014" name="Nat. Commun.">
        <title>Multiple recent horizontal transfers of a large genomic region in cheese making fungi.</title>
        <authorList>
            <person name="Cheeseman K."/>
            <person name="Ropars J."/>
            <person name="Renault P."/>
            <person name="Dupont J."/>
            <person name="Gouzy J."/>
            <person name="Branca A."/>
            <person name="Abraham A.L."/>
            <person name="Ceppi M."/>
            <person name="Conseiller E."/>
            <person name="Debuchy R."/>
            <person name="Malagnac F."/>
            <person name="Goarin A."/>
            <person name="Silar P."/>
            <person name="Lacoste S."/>
            <person name="Sallet E."/>
            <person name="Bensimon A."/>
            <person name="Giraud T."/>
            <person name="Brygoo Y."/>
        </authorList>
    </citation>
    <scope>NUCLEOTIDE SEQUENCE [LARGE SCALE GENOMIC DNA]</scope>
    <source>
        <strain evidence="2">FM 013</strain>
    </source>
</reference>
<dbReference type="EMBL" id="HG793141">
    <property type="protein sequence ID" value="CRL22840.1"/>
    <property type="molecule type" value="Genomic_DNA"/>
</dbReference>